<keyword evidence="3" id="KW-1185">Reference proteome</keyword>
<evidence type="ECO:0000313" key="2">
    <source>
        <dbReference type="EMBL" id="KAK1610761.1"/>
    </source>
</evidence>
<proteinExistence type="predicted"/>
<feature type="region of interest" description="Disordered" evidence="1">
    <location>
        <begin position="1"/>
        <end position="181"/>
    </location>
</feature>
<feature type="compositionally biased region" description="Acidic residues" evidence="1">
    <location>
        <begin position="1"/>
        <end position="66"/>
    </location>
</feature>
<evidence type="ECO:0000256" key="1">
    <source>
        <dbReference type="SAM" id="MobiDB-lite"/>
    </source>
</evidence>
<sequence length="420" mass="47318">MEEEIDEPESSLDEKEEEIDEPESSLDEKEEEIDEPESSLDEKEEEIDEPECSLDEKEEESDEQKEEEWISYPCQPSNESNSLSLTLFDCPPCLPKEGECYVPVDSLEIEPMEEEIDEPESSLDEKEEEIDEPESSLDEKEEEIDEPESSLDEKEEEIDEPECSLDEKEEESDEQKEEEWISYPCQPSNESNSLSLTLFDCPPCLPEEVECYVPVDSLEIVPMSNTCENDYATVIYDNPCYFDKSYDNALFMPDVEMHAATWCRCGNHVLCRRPVVDVAGDTGFPRGRMDVRRKEDNEANTMVVAPLQIGHRSMHGGEGRRQCSRANDAAVLRHAIERAKYSSRCSYVCWRSATAAATAGRGVGVAVASSRASSDEDEDDDVSSSFSTRNGSWAAMGCAGLGLLGRLAGYTARFFTIWFS</sequence>
<dbReference type="AlphaFoldDB" id="A0AAD8VMJ4"/>
<evidence type="ECO:0000313" key="3">
    <source>
        <dbReference type="Proteomes" id="UP001231189"/>
    </source>
</evidence>
<dbReference type="Proteomes" id="UP001231189">
    <property type="component" value="Unassembled WGS sequence"/>
</dbReference>
<protein>
    <submittedName>
        <fullName evidence="2">Uncharacterized protein</fullName>
    </submittedName>
</protein>
<dbReference type="EMBL" id="JAUUTY010000007">
    <property type="protein sequence ID" value="KAK1610761.1"/>
    <property type="molecule type" value="Genomic_DNA"/>
</dbReference>
<accession>A0AAD8VMJ4</accession>
<organism evidence="2 3">
    <name type="scientific">Lolium multiflorum</name>
    <name type="common">Italian ryegrass</name>
    <name type="synonym">Lolium perenne subsp. multiflorum</name>
    <dbReference type="NCBI Taxonomy" id="4521"/>
    <lineage>
        <taxon>Eukaryota</taxon>
        <taxon>Viridiplantae</taxon>
        <taxon>Streptophyta</taxon>
        <taxon>Embryophyta</taxon>
        <taxon>Tracheophyta</taxon>
        <taxon>Spermatophyta</taxon>
        <taxon>Magnoliopsida</taxon>
        <taxon>Liliopsida</taxon>
        <taxon>Poales</taxon>
        <taxon>Poaceae</taxon>
        <taxon>BOP clade</taxon>
        <taxon>Pooideae</taxon>
        <taxon>Poodae</taxon>
        <taxon>Poeae</taxon>
        <taxon>Poeae Chloroplast Group 2 (Poeae type)</taxon>
        <taxon>Loliodinae</taxon>
        <taxon>Loliinae</taxon>
        <taxon>Lolium</taxon>
    </lineage>
</organism>
<feature type="region of interest" description="Disordered" evidence="1">
    <location>
        <begin position="369"/>
        <end position="388"/>
    </location>
</feature>
<reference evidence="2" key="1">
    <citation type="submission" date="2023-07" db="EMBL/GenBank/DDBJ databases">
        <title>A chromosome-level genome assembly of Lolium multiflorum.</title>
        <authorList>
            <person name="Chen Y."/>
            <person name="Copetti D."/>
            <person name="Kolliker R."/>
            <person name="Studer B."/>
        </authorList>
    </citation>
    <scope>NUCLEOTIDE SEQUENCE</scope>
    <source>
        <strain evidence="2">02402/16</strain>
        <tissue evidence="2">Leaf</tissue>
    </source>
</reference>
<feature type="compositionally biased region" description="Polar residues" evidence="1">
    <location>
        <begin position="74"/>
        <end position="85"/>
    </location>
</feature>
<gene>
    <name evidence="2" type="ORF">QYE76_034434</name>
</gene>
<feature type="compositionally biased region" description="Acidic residues" evidence="1">
    <location>
        <begin position="107"/>
        <end position="177"/>
    </location>
</feature>
<name>A0AAD8VMJ4_LOLMU</name>
<comment type="caution">
    <text evidence="2">The sequence shown here is derived from an EMBL/GenBank/DDBJ whole genome shotgun (WGS) entry which is preliminary data.</text>
</comment>